<evidence type="ECO:0000313" key="1">
    <source>
        <dbReference type="EMBL" id="ROP38723.1"/>
    </source>
</evidence>
<protein>
    <submittedName>
        <fullName evidence="1">Uncharacterized protein</fullName>
    </submittedName>
</protein>
<organism evidence="1 2">
    <name type="scientific">Saccharothrix texasensis</name>
    <dbReference type="NCBI Taxonomy" id="103734"/>
    <lineage>
        <taxon>Bacteria</taxon>
        <taxon>Bacillati</taxon>
        <taxon>Actinomycetota</taxon>
        <taxon>Actinomycetes</taxon>
        <taxon>Pseudonocardiales</taxon>
        <taxon>Pseudonocardiaceae</taxon>
        <taxon>Saccharothrix</taxon>
    </lineage>
</organism>
<dbReference type="Proteomes" id="UP000268727">
    <property type="component" value="Unassembled WGS sequence"/>
</dbReference>
<accession>A0A3N1H879</accession>
<proteinExistence type="predicted"/>
<keyword evidence="2" id="KW-1185">Reference proteome</keyword>
<comment type="caution">
    <text evidence="1">The sequence shown here is derived from an EMBL/GenBank/DDBJ whole genome shotgun (WGS) entry which is preliminary data.</text>
</comment>
<gene>
    <name evidence="1" type="ORF">EDD40_4086</name>
</gene>
<sequence length="169" mass="18647">MITYDRRALVQAFLDAHPDAKRGYYYSEPYNTALREHRRRVLDGLQRLFGLTLDFEGVAEYRALVTLFRTTAKSYVRITAPGEGFGEAGSILKQLTQAGVEQPVHDALNRITACDDQSAEAHLDVLVTLIGVFLGDRAAATFTSADLAALGVDDTAGPNSAEYNLWEDY</sequence>
<reference evidence="1 2" key="1">
    <citation type="submission" date="2018-11" db="EMBL/GenBank/DDBJ databases">
        <title>Sequencing the genomes of 1000 actinobacteria strains.</title>
        <authorList>
            <person name="Klenk H.-P."/>
        </authorList>
    </citation>
    <scope>NUCLEOTIDE SEQUENCE [LARGE SCALE GENOMIC DNA]</scope>
    <source>
        <strain evidence="1 2">DSM 44231</strain>
    </source>
</reference>
<dbReference type="AlphaFoldDB" id="A0A3N1H879"/>
<evidence type="ECO:0000313" key="2">
    <source>
        <dbReference type="Proteomes" id="UP000268727"/>
    </source>
</evidence>
<name>A0A3N1H879_9PSEU</name>
<dbReference type="EMBL" id="RJKM01000001">
    <property type="protein sequence ID" value="ROP38723.1"/>
    <property type="molecule type" value="Genomic_DNA"/>
</dbReference>